<evidence type="ECO:0000256" key="15">
    <source>
        <dbReference type="PROSITE-ProRule" id="PRU00282"/>
    </source>
</evidence>
<reference evidence="18 19" key="1">
    <citation type="journal article" date="2017" name="Curr. Biol.">
        <title>Genome architecture and evolution of a unichromosomal asexual nematode.</title>
        <authorList>
            <person name="Fradin H."/>
            <person name="Zegar C."/>
            <person name="Gutwein M."/>
            <person name="Lucas J."/>
            <person name="Kovtun M."/>
            <person name="Corcoran D."/>
            <person name="Baugh L.R."/>
            <person name="Kiontke K."/>
            <person name="Gunsalus K."/>
            <person name="Fitch D.H."/>
            <person name="Piano F."/>
        </authorList>
    </citation>
    <scope>NUCLEOTIDE SEQUENCE [LARGE SCALE GENOMIC DNA]</scope>
    <source>
        <strain evidence="18">PF1309</strain>
    </source>
</reference>
<evidence type="ECO:0000256" key="12">
    <source>
        <dbReference type="ARBA" id="ARBA00023128"/>
    </source>
</evidence>
<comment type="similarity">
    <text evidence="2 16">Belongs to the mitochondrial carrier (TC 2.A.29) family.</text>
</comment>
<evidence type="ECO:0000256" key="5">
    <source>
        <dbReference type="ARBA" id="ARBA00022553"/>
    </source>
</evidence>
<organism evidence="18 19">
    <name type="scientific">Diploscapter pachys</name>
    <dbReference type="NCBI Taxonomy" id="2018661"/>
    <lineage>
        <taxon>Eukaryota</taxon>
        <taxon>Metazoa</taxon>
        <taxon>Ecdysozoa</taxon>
        <taxon>Nematoda</taxon>
        <taxon>Chromadorea</taxon>
        <taxon>Rhabditida</taxon>
        <taxon>Rhabditina</taxon>
        <taxon>Rhabditomorpha</taxon>
        <taxon>Rhabditoidea</taxon>
        <taxon>Rhabditidae</taxon>
        <taxon>Diploscapter</taxon>
    </lineage>
</organism>
<evidence type="ECO:0000256" key="8">
    <source>
        <dbReference type="ARBA" id="ARBA00022792"/>
    </source>
</evidence>
<dbReference type="EMBL" id="LIAE01006363">
    <property type="protein sequence ID" value="PAV90717.1"/>
    <property type="molecule type" value="Genomic_DNA"/>
</dbReference>
<feature type="transmembrane region" description="Helical" evidence="17">
    <location>
        <begin position="210"/>
        <end position="232"/>
    </location>
</feature>
<dbReference type="GO" id="GO:0005743">
    <property type="term" value="C:mitochondrial inner membrane"/>
    <property type="evidence" value="ECO:0007669"/>
    <property type="project" value="UniProtKB-SubCell"/>
</dbReference>
<feature type="transmembrane region" description="Helical" evidence="17">
    <location>
        <begin position="123"/>
        <end position="145"/>
    </location>
</feature>
<evidence type="ECO:0000256" key="9">
    <source>
        <dbReference type="ARBA" id="ARBA00022799"/>
    </source>
</evidence>
<evidence type="ECO:0000256" key="17">
    <source>
        <dbReference type="RuleBase" id="RU368008"/>
    </source>
</evidence>
<comment type="subcellular location">
    <subcellularLocation>
        <location evidence="17">Membrane</location>
        <topology evidence="17">Multi-pass membrane protein</topology>
    </subcellularLocation>
    <subcellularLocation>
        <location evidence="1">Mitochondrion inner membrane</location>
        <topology evidence="1">Multi-pass membrane protein</topology>
    </subcellularLocation>
</comment>
<protein>
    <recommendedName>
        <fullName evidence="17">ADP/ATP translocase</fullName>
    </recommendedName>
    <alternativeName>
        <fullName evidence="17">ADP,ATP carrier protein</fullName>
    </alternativeName>
</protein>
<dbReference type="GO" id="GO:0140021">
    <property type="term" value="P:mitochondrial ADP transmembrane transport"/>
    <property type="evidence" value="ECO:0007669"/>
    <property type="project" value="InterPro"/>
</dbReference>
<dbReference type="PROSITE" id="PS50920">
    <property type="entry name" value="SOLCAR"/>
    <property type="match status" value="2"/>
</dbReference>
<evidence type="ECO:0000313" key="19">
    <source>
        <dbReference type="Proteomes" id="UP000218231"/>
    </source>
</evidence>
<comment type="catalytic activity">
    <reaction evidence="14">
        <text>ADP(in) + ATP(out) = ADP(out) + ATP(in)</text>
        <dbReference type="Rhea" id="RHEA:34999"/>
        <dbReference type="ChEBI" id="CHEBI:30616"/>
        <dbReference type="ChEBI" id="CHEBI:456216"/>
    </reaction>
</comment>
<comment type="caution">
    <text evidence="17">Lacks conserved residue(s) required for the propagation of feature annotation.</text>
</comment>
<evidence type="ECO:0000256" key="4">
    <source>
        <dbReference type="ARBA" id="ARBA00022481"/>
    </source>
</evidence>
<dbReference type="PANTHER" id="PTHR45635">
    <property type="entry name" value="ADP,ATP CARRIER PROTEIN 1-RELATED-RELATED"/>
    <property type="match status" value="1"/>
</dbReference>
<feature type="repeat" description="Solcar" evidence="15">
    <location>
        <begin position="151"/>
        <end position="238"/>
    </location>
</feature>
<dbReference type="GO" id="GO:1990544">
    <property type="term" value="P:mitochondrial ATP transmembrane transport"/>
    <property type="evidence" value="ECO:0007669"/>
    <property type="project" value="InterPro"/>
</dbReference>
<keyword evidence="8" id="KW-0999">Mitochondrion inner membrane</keyword>
<dbReference type="InterPro" id="IPR002113">
    <property type="entry name" value="ADT_euk_type"/>
</dbReference>
<dbReference type="Gene3D" id="1.50.40.10">
    <property type="entry name" value="Mitochondrial carrier domain"/>
    <property type="match status" value="2"/>
</dbReference>
<keyword evidence="4" id="KW-0488">Methylation</keyword>
<feature type="repeat" description="Solcar" evidence="15">
    <location>
        <begin position="18"/>
        <end position="109"/>
    </location>
</feature>
<dbReference type="STRING" id="2018661.A0A2A2LXI5"/>
<keyword evidence="3 16" id="KW-0813">Transport</keyword>
<keyword evidence="6 15" id="KW-0812">Transmembrane</keyword>
<keyword evidence="7" id="KW-0677">Repeat</keyword>
<sequence length="239" mass="26551">MSNRDSVVTKLVERKDAVRFSKDFVAGAFAAAIAKTVVAPIERVKLVLQLQSGQETIAVDKRYKGMVDCFIRLPKEQGFLSFWRGNWVNILRACSQSLGFAFINYFKKWFVAGVDPKTNHARFFAGNLTAAATGGVATIIIIYPLEVIRTRLAVDMGKAKTVVTLVAAYLGYPLDTIRRRLMMNAGKKQMPFKGTIGCAKYILVHEGWKAFFNGALVNALRGWGAALVLALYNETEKLY</sequence>
<dbReference type="InterPro" id="IPR018108">
    <property type="entry name" value="MCP_transmembrane"/>
</dbReference>
<dbReference type="PRINTS" id="PR00927">
    <property type="entry name" value="ADPTRNSLCASE"/>
</dbReference>
<keyword evidence="19" id="KW-1185">Reference proteome</keyword>
<keyword evidence="10 17" id="KW-1133">Transmembrane helix</keyword>
<evidence type="ECO:0000256" key="3">
    <source>
        <dbReference type="ARBA" id="ARBA00022448"/>
    </source>
</evidence>
<dbReference type="PRINTS" id="PR00926">
    <property type="entry name" value="MITOCARRIER"/>
</dbReference>
<keyword evidence="9" id="KW-0702">S-nitrosylation</keyword>
<dbReference type="InterPro" id="IPR023395">
    <property type="entry name" value="MCP_dom_sf"/>
</dbReference>
<dbReference type="PANTHER" id="PTHR45635:SF32">
    <property type="entry name" value="ADP_ATP TRANSLOCASE 1"/>
    <property type="match status" value="1"/>
</dbReference>
<dbReference type="Proteomes" id="UP000218231">
    <property type="component" value="Unassembled WGS sequence"/>
</dbReference>
<keyword evidence="5" id="KW-0597">Phosphoprotein</keyword>
<evidence type="ECO:0000256" key="2">
    <source>
        <dbReference type="ARBA" id="ARBA00006375"/>
    </source>
</evidence>
<comment type="caution">
    <text evidence="18">The sequence shown here is derived from an EMBL/GenBank/DDBJ whole genome shotgun (WGS) entry which is preliminary data.</text>
</comment>
<keyword evidence="13 15" id="KW-0472">Membrane</keyword>
<keyword evidence="12" id="KW-0496">Mitochondrion</keyword>
<evidence type="ECO:0000256" key="6">
    <source>
        <dbReference type="ARBA" id="ARBA00022692"/>
    </source>
</evidence>
<evidence type="ECO:0000256" key="1">
    <source>
        <dbReference type="ARBA" id="ARBA00004448"/>
    </source>
</evidence>
<dbReference type="AlphaFoldDB" id="A0A2A2LXI5"/>
<keyword evidence="11" id="KW-0007">Acetylation</keyword>
<proteinExistence type="inferred from homology"/>
<evidence type="ECO:0000256" key="7">
    <source>
        <dbReference type="ARBA" id="ARBA00022737"/>
    </source>
</evidence>
<comment type="subunit">
    <text evidence="17">Monomer.</text>
</comment>
<dbReference type="InterPro" id="IPR002067">
    <property type="entry name" value="MCP"/>
</dbReference>
<evidence type="ECO:0000256" key="11">
    <source>
        <dbReference type="ARBA" id="ARBA00022990"/>
    </source>
</evidence>
<comment type="function">
    <text evidence="17">Catalyzes the exchange of ADP and ATP across the membrane.</text>
</comment>
<dbReference type="Pfam" id="PF00153">
    <property type="entry name" value="Mito_carr"/>
    <property type="match status" value="3"/>
</dbReference>
<evidence type="ECO:0000256" key="13">
    <source>
        <dbReference type="ARBA" id="ARBA00023136"/>
    </source>
</evidence>
<gene>
    <name evidence="18" type="ORF">WR25_05498</name>
</gene>
<name>A0A2A2LXI5_9BILA</name>
<dbReference type="GO" id="GO:0005471">
    <property type="term" value="F:ATP:ADP antiporter activity"/>
    <property type="evidence" value="ECO:0007669"/>
    <property type="project" value="UniProtKB-UniRule"/>
</dbReference>
<evidence type="ECO:0000256" key="10">
    <source>
        <dbReference type="ARBA" id="ARBA00022989"/>
    </source>
</evidence>
<dbReference type="OrthoDB" id="270584at2759"/>
<evidence type="ECO:0000313" key="18">
    <source>
        <dbReference type="EMBL" id="PAV90717.1"/>
    </source>
</evidence>
<accession>A0A2A2LXI5</accession>
<evidence type="ECO:0000256" key="16">
    <source>
        <dbReference type="RuleBase" id="RU000488"/>
    </source>
</evidence>
<evidence type="ECO:0000256" key="14">
    <source>
        <dbReference type="ARBA" id="ARBA00024537"/>
    </source>
</evidence>
<dbReference type="GO" id="GO:1901029">
    <property type="term" value="P:negative regulation of mitochondrial outer membrane permeabilization involved in apoptotic signaling pathway"/>
    <property type="evidence" value="ECO:0007669"/>
    <property type="project" value="TreeGrafter"/>
</dbReference>
<dbReference type="SUPFAM" id="SSF103506">
    <property type="entry name" value="Mitochondrial carrier"/>
    <property type="match status" value="1"/>
</dbReference>